<proteinExistence type="predicted"/>
<evidence type="ECO:0000313" key="2">
    <source>
        <dbReference type="Proteomes" id="UP000305881"/>
    </source>
</evidence>
<name>A0A4P9UMV9_METBY</name>
<accession>A0A4P9UMV9</accession>
<gene>
    <name evidence="1" type="ORF">EQU24_04135</name>
</gene>
<evidence type="ECO:0000313" key="1">
    <source>
        <dbReference type="EMBL" id="QCW81531.1"/>
    </source>
</evidence>
<reference evidence="2" key="1">
    <citation type="journal article" date="2019" name="J. Bacteriol.">
        <title>A Mutagenic Screen Identifies a TonB-Dependent Receptor Required for the Lanthanide Metal Switch in the Type I Methanotroph 'Methylotuvimicrobium buryatense' 5GB1C.</title>
        <authorList>
            <person name="Groom J.D."/>
            <person name="Ford S.M."/>
            <person name="Pesesky M.W."/>
            <person name="Lidstrom M.E."/>
        </authorList>
    </citation>
    <scope>NUCLEOTIDE SEQUENCE [LARGE SCALE GENOMIC DNA]</scope>
    <source>
        <strain evidence="2">5GB1C</strain>
    </source>
</reference>
<keyword evidence="2" id="KW-1185">Reference proteome</keyword>
<organism evidence="1 2">
    <name type="scientific">Methylotuvimicrobium buryatense</name>
    <name type="common">Methylomicrobium buryatense</name>
    <dbReference type="NCBI Taxonomy" id="95641"/>
    <lineage>
        <taxon>Bacteria</taxon>
        <taxon>Pseudomonadati</taxon>
        <taxon>Pseudomonadota</taxon>
        <taxon>Gammaproteobacteria</taxon>
        <taxon>Methylococcales</taxon>
        <taxon>Methylococcaceae</taxon>
        <taxon>Methylotuvimicrobium</taxon>
    </lineage>
</organism>
<dbReference type="AlphaFoldDB" id="A0A4P9UMV9"/>
<protein>
    <submittedName>
        <fullName evidence="1">Uncharacterized protein</fullName>
    </submittedName>
</protein>
<dbReference type="EMBL" id="CP035467">
    <property type="protein sequence ID" value="QCW81531.1"/>
    <property type="molecule type" value="Genomic_DNA"/>
</dbReference>
<dbReference type="Proteomes" id="UP000305881">
    <property type="component" value="Chromosome"/>
</dbReference>
<sequence>MARTQGESGPPKAIIAKSFFAAEIGRTPFQLSRKILARLRSCKDLLKPAFRRPNLYWIPIEDALFGLEYTFRTSNFGSARGGAWVSDKGFASMELA</sequence>
<dbReference type="KEGG" id="mbur:EQU24_04135"/>
<dbReference type="OrthoDB" id="9976318at2"/>
<dbReference type="RefSeq" id="WP_017840711.1">
    <property type="nucleotide sequence ID" value="NZ_CP035467.1"/>
</dbReference>